<protein>
    <submittedName>
        <fullName evidence="4">Ubiquitin-conjugating enzyme E2 32</fullName>
    </submittedName>
</protein>
<evidence type="ECO:0000256" key="1">
    <source>
        <dbReference type="SAM" id="MobiDB-lite"/>
    </source>
</evidence>
<keyword evidence="2" id="KW-1133">Transmembrane helix</keyword>
<reference evidence="4" key="1">
    <citation type="submission" date="2014-07" db="EMBL/GenBank/DDBJ databases">
        <title>Identification of a novel salt tolerance gene in wild soybean by whole-genome sequencing.</title>
        <authorList>
            <person name="Lam H.-M."/>
            <person name="Qi X."/>
            <person name="Li M.-W."/>
            <person name="Liu X."/>
            <person name="Xie M."/>
            <person name="Ni M."/>
            <person name="Xu X."/>
        </authorList>
    </citation>
    <scope>NUCLEOTIDE SEQUENCE [LARGE SCALE GENOMIC DNA]</scope>
    <source>
        <tissue evidence="4">Root</tissue>
    </source>
</reference>
<dbReference type="PANTHER" id="PTHR24067">
    <property type="entry name" value="UBIQUITIN-CONJUGATING ENZYME E2"/>
    <property type="match status" value="1"/>
</dbReference>
<dbReference type="FunFam" id="3.10.110.10:FF:000056">
    <property type="entry name" value="ubiquitin-conjugating enzyme E2 32"/>
    <property type="match status" value="1"/>
</dbReference>
<evidence type="ECO:0000313" key="4">
    <source>
        <dbReference type="EMBL" id="KHN12876.1"/>
    </source>
</evidence>
<dbReference type="InterPro" id="IPR050113">
    <property type="entry name" value="Ub_conjugating_enzyme"/>
</dbReference>
<dbReference type="SUPFAM" id="SSF54495">
    <property type="entry name" value="UBC-like"/>
    <property type="match status" value="1"/>
</dbReference>
<feature type="region of interest" description="Disordered" evidence="1">
    <location>
        <begin position="168"/>
        <end position="203"/>
    </location>
</feature>
<name>A0A0B2PU75_GLYSO</name>
<feature type="transmembrane region" description="Helical" evidence="2">
    <location>
        <begin position="271"/>
        <end position="288"/>
    </location>
</feature>
<dbReference type="Gene3D" id="3.10.110.10">
    <property type="entry name" value="Ubiquitin Conjugating Enzyme"/>
    <property type="match status" value="1"/>
</dbReference>
<proteinExistence type="predicted"/>
<dbReference type="EMBL" id="KN662943">
    <property type="protein sequence ID" value="KHN12876.1"/>
    <property type="molecule type" value="Genomic_DNA"/>
</dbReference>
<feature type="compositionally biased region" description="Basic and acidic residues" evidence="1">
    <location>
        <begin position="183"/>
        <end position="192"/>
    </location>
</feature>
<dbReference type="PROSITE" id="PS50127">
    <property type="entry name" value="UBC_2"/>
    <property type="match status" value="1"/>
</dbReference>
<evidence type="ECO:0000256" key="2">
    <source>
        <dbReference type="SAM" id="Phobius"/>
    </source>
</evidence>
<dbReference type="CDD" id="cd23799">
    <property type="entry name" value="UBCc_UBE2J"/>
    <property type="match status" value="1"/>
</dbReference>
<dbReference type="InterPro" id="IPR016135">
    <property type="entry name" value="UBQ-conjugating_enzyme/RWD"/>
</dbReference>
<dbReference type="AlphaFoldDB" id="A0A0B2PU75"/>
<accession>A0A0B2PU75</accession>
<gene>
    <name evidence="4" type="ORF">glysoja_029410</name>
</gene>
<dbReference type="InterPro" id="IPR000608">
    <property type="entry name" value="UBC"/>
</dbReference>
<feature type="domain" description="UBC core" evidence="3">
    <location>
        <begin position="7"/>
        <end position="162"/>
    </location>
</feature>
<dbReference type="SMART" id="SM00212">
    <property type="entry name" value="UBCc"/>
    <property type="match status" value="1"/>
</dbReference>
<dbReference type="Proteomes" id="UP000053555">
    <property type="component" value="Unassembled WGS sequence"/>
</dbReference>
<keyword evidence="2" id="KW-0812">Transmembrane</keyword>
<evidence type="ECO:0000259" key="3">
    <source>
        <dbReference type="PROSITE" id="PS50127"/>
    </source>
</evidence>
<dbReference type="Pfam" id="PF00179">
    <property type="entry name" value="UQ_con"/>
    <property type="match status" value="1"/>
</dbReference>
<sequence length="305" mass="34146">MANLKNPAVKRILQELKEMNSNPSDDFMSLPLEENIFEWQFAIRGPRDTEFEGGIYHGRIQLPSEYPFKPPSFMLLTPNGRFETQTKICLSISNHHPEHWQPSWSVRTALVALIAFMPTNPNGALGSLDYKKEERRTLAVKSREAPPKFGTPERQKLIDEIHEYMVSKAPPVPQPSASEASEENPRNEEAETHANSLNPESLTAGEVILDQEVDGIVEEQEEVLANANPAGVEASREVQPSVSRYEVLQKSDTRVQNPKPETRVQKPDDRLFTLAAIGLTIAIVVLLLKKFIKSTQHGALFSDGS</sequence>
<keyword evidence="2" id="KW-0472">Membrane</keyword>
<organism evidence="4">
    <name type="scientific">Glycine soja</name>
    <name type="common">Wild soybean</name>
    <dbReference type="NCBI Taxonomy" id="3848"/>
    <lineage>
        <taxon>Eukaryota</taxon>
        <taxon>Viridiplantae</taxon>
        <taxon>Streptophyta</taxon>
        <taxon>Embryophyta</taxon>
        <taxon>Tracheophyta</taxon>
        <taxon>Spermatophyta</taxon>
        <taxon>Magnoliopsida</taxon>
        <taxon>eudicotyledons</taxon>
        <taxon>Gunneridae</taxon>
        <taxon>Pentapetalae</taxon>
        <taxon>rosids</taxon>
        <taxon>fabids</taxon>
        <taxon>Fabales</taxon>
        <taxon>Fabaceae</taxon>
        <taxon>Papilionoideae</taxon>
        <taxon>50 kb inversion clade</taxon>
        <taxon>NPAAA clade</taxon>
        <taxon>indigoferoid/millettioid clade</taxon>
        <taxon>Phaseoleae</taxon>
        <taxon>Glycine</taxon>
        <taxon>Glycine subgen. Soja</taxon>
    </lineage>
</organism>